<dbReference type="InterPro" id="IPR011659">
    <property type="entry name" value="WD40"/>
</dbReference>
<evidence type="ECO:0008006" key="2">
    <source>
        <dbReference type="Google" id="ProtNLM"/>
    </source>
</evidence>
<evidence type="ECO:0000313" key="1">
    <source>
        <dbReference type="EMBL" id="SVE55371.1"/>
    </source>
</evidence>
<sequence length="125" mass="13937">MKLKIILTGILSLFFELPVFAADKSDGEAQFLSRVRQLTLEGRRSGEGYFSPDGKNIIFQSEREPGNPFYQIYTMSLESGDVSRVSPGSGKTTCSFFRPGADEVLFATSHLDEESRAKQKAELDF</sequence>
<name>A0A383EF64_9ZZZZ</name>
<feature type="non-terminal residue" evidence="1">
    <location>
        <position position="125"/>
    </location>
</feature>
<reference evidence="1" key="1">
    <citation type="submission" date="2018-05" db="EMBL/GenBank/DDBJ databases">
        <authorList>
            <person name="Lanie J.A."/>
            <person name="Ng W.-L."/>
            <person name="Kazmierczak K.M."/>
            <person name="Andrzejewski T.M."/>
            <person name="Davidsen T.M."/>
            <person name="Wayne K.J."/>
            <person name="Tettelin H."/>
            <person name="Glass J.I."/>
            <person name="Rusch D."/>
            <person name="Podicherti R."/>
            <person name="Tsui H.-C.T."/>
            <person name="Winkler M.E."/>
        </authorList>
    </citation>
    <scope>NUCLEOTIDE SEQUENCE</scope>
</reference>
<dbReference type="SUPFAM" id="SSF69304">
    <property type="entry name" value="Tricorn protease N-terminal domain"/>
    <property type="match status" value="1"/>
</dbReference>
<dbReference type="Gene3D" id="2.120.10.30">
    <property type="entry name" value="TolB, C-terminal domain"/>
    <property type="match status" value="1"/>
</dbReference>
<proteinExistence type="predicted"/>
<protein>
    <recommendedName>
        <fullName evidence="2">Dipeptidylpeptidase IV N-terminal domain-containing protein</fullName>
    </recommendedName>
</protein>
<gene>
    <name evidence="1" type="ORF">METZ01_LOCUS508225</name>
</gene>
<accession>A0A383EF64</accession>
<dbReference type="InterPro" id="IPR011042">
    <property type="entry name" value="6-blade_b-propeller_TolB-like"/>
</dbReference>
<dbReference type="EMBL" id="UINC01225347">
    <property type="protein sequence ID" value="SVE55371.1"/>
    <property type="molecule type" value="Genomic_DNA"/>
</dbReference>
<dbReference type="Pfam" id="PF07676">
    <property type="entry name" value="PD40"/>
    <property type="match status" value="1"/>
</dbReference>
<dbReference type="AlphaFoldDB" id="A0A383EF64"/>
<organism evidence="1">
    <name type="scientific">marine metagenome</name>
    <dbReference type="NCBI Taxonomy" id="408172"/>
    <lineage>
        <taxon>unclassified sequences</taxon>
        <taxon>metagenomes</taxon>
        <taxon>ecological metagenomes</taxon>
    </lineage>
</organism>